<accession>Q6BPB0</accession>
<feature type="transmembrane region" description="Helical" evidence="7">
    <location>
        <begin position="444"/>
        <end position="463"/>
    </location>
</feature>
<evidence type="ECO:0000313" key="9">
    <source>
        <dbReference type="EMBL" id="CAG88206.1"/>
    </source>
</evidence>
<dbReference type="CDD" id="cd17502">
    <property type="entry name" value="MFS_Azr1_MDR_like"/>
    <property type="match status" value="1"/>
</dbReference>
<keyword evidence="10" id="KW-1185">Reference proteome</keyword>
<feature type="region of interest" description="Disordered" evidence="6">
    <location>
        <begin position="597"/>
        <end position="628"/>
    </location>
</feature>
<feature type="transmembrane region" description="Helical" evidence="7">
    <location>
        <begin position="83"/>
        <end position="103"/>
    </location>
</feature>
<evidence type="ECO:0000256" key="7">
    <source>
        <dbReference type="SAM" id="Phobius"/>
    </source>
</evidence>
<proteinExistence type="inferred from homology"/>
<dbReference type="PANTHER" id="PTHR23501:SF198">
    <property type="entry name" value="AZOLE RESISTANCE PROTEIN 1-RELATED"/>
    <property type="match status" value="1"/>
</dbReference>
<feature type="transmembrane region" description="Helical" evidence="7">
    <location>
        <begin position="387"/>
        <end position="404"/>
    </location>
</feature>
<dbReference type="AlphaFoldDB" id="Q6BPB0"/>
<evidence type="ECO:0000256" key="6">
    <source>
        <dbReference type="SAM" id="MobiDB-lite"/>
    </source>
</evidence>
<dbReference type="Proteomes" id="UP000000599">
    <property type="component" value="Chromosome E"/>
</dbReference>
<feature type="domain" description="Major facilitator superfamily (MFS) profile" evidence="8">
    <location>
        <begin position="88"/>
        <end position="586"/>
    </location>
</feature>
<feature type="transmembrane region" description="Helical" evidence="7">
    <location>
        <begin position="341"/>
        <end position="367"/>
    </location>
</feature>
<feature type="compositionally biased region" description="Polar residues" evidence="6">
    <location>
        <begin position="10"/>
        <end position="40"/>
    </location>
</feature>
<dbReference type="InterPro" id="IPR036259">
    <property type="entry name" value="MFS_trans_sf"/>
</dbReference>
<feature type="transmembrane region" description="Helical" evidence="7">
    <location>
        <begin position="475"/>
        <end position="501"/>
    </location>
</feature>
<feature type="compositionally biased region" description="Polar residues" evidence="6">
    <location>
        <begin position="607"/>
        <end position="621"/>
    </location>
</feature>
<comment type="similarity">
    <text evidence="2">Belongs to the major facilitator superfamily.</text>
</comment>
<dbReference type="GeneID" id="2902629"/>
<keyword evidence="4 7" id="KW-1133">Transmembrane helix</keyword>
<feature type="transmembrane region" description="Helical" evidence="7">
    <location>
        <begin position="178"/>
        <end position="198"/>
    </location>
</feature>
<sequence>MTRSTDEETNNVSEEQLTNCEKSGRNTSSEIDNRSESMSGISEGERPSQLGESDGNRNSKSKKYYESNAGDGTKATDHHLTGLPLIATLVSCFTSLFIVALDQTIVSTILTTVGSEFHNFEKIGWLTSGYLLSLACLASIYGKVSIAFGRKYTLVWGILVFEAGSVVCARAQNMDTLIAGRVIQGIGGSCVQALTIIIMTEAVILSRRALAFILIGVCFSLASVIGPFIGGAFATHVTWRWCFYVNLPVGGFAIVLLIVCFHPPKPKGNFKEKLARIDYLGVFLLTSGLVLVLLGLTFGGVDFSWNSAAIILLFVLGGLLIIVFCIYNFKISKDPIIIKEVIIIPQIFAASWSATFNFAFFMANLTYLAIYFQVIFNASPWQSGVDLLPMVISVSLSSIANGVFMRFTRYVKVTMLISTTLGPIGCGLLLLLEKDSPARDRIGLLIISGISVGLQFQSSLLAAQLEAPPDVEGSLILTTIFLNFLKSTGATVAVTLAQLIYQATGTSYINSLLNRLEKGSTEYESLKKVPVKTLISTPSLIQSLPDSAKEMVLDQFMKALKNVFYLGLAFSCAGFIVSLFTTNKKIPRHENVKKAGDECDDEALIGDQNSTNADTAGNQLPPSIEGNK</sequence>
<feature type="transmembrane region" description="Helical" evidence="7">
    <location>
        <begin position="282"/>
        <end position="301"/>
    </location>
</feature>
<protein>
    <submittedName>
        <fullName evidence="9">DEHA2E15070p</fullName>
    </submittedName>
</protein>
<organism evidence="9 10">
    <name type="scientific">Debaryomyces hansenii (strain ATCC 36239 / CBS 767 / BCRC 21394 / JCM 1990 / NBRC 0083 / IGC 2968)</name>
    <name type="common">Yeast</name>
    <name type="synonym">Torulaspora hansenii</name>
    <dbReference type="NCBI Taxonomy" id="284592"/>
    <lineage>
        <taxon>Eukaryota</taxon>
        <taxon>Fungi</taxon>
        <taxon>Dikarya</taxon>
        <taxon>Ascomycota</taxon>
        <taxon>Saccharomycotina</taxon>
        <taxon>Pichiomycetes</taxon>
        <taxon>Debaryomycetaceae</taxon>
        <taxon>Debaryomyces</taxon>
    </lineage>
</organism>
<reference evidence="9 10" key="1">
    <citation type="journal article" date="2004" name="Nature">
        <title>Genome evolution in yeasts.</title>
        <authorList>
            <consortium name="Genolevures"/>
            <person name="Dujon B."/>
            <person name="Sherman D."/>
            <person name="Fischer G."/>
            <person name="Durrens P."/>
            <person name="Casaregola S."/>
            <person name="Lafontaine I."/>
            <person name="de Montigny J."/>
            <person name="Marck C."/>
            <person name="Neuveglise C."/>
            <person name="Talla E."/>
            <person name="Goffard N."/>
            <person name="Frangeul L."/>
            <person name="Aigle M."/>
            <person name="Anthouard V."/>
            <person name="Babour A."/>
            <person name="Barbe V."/>
            <person name="Barnay S."/>
            <person name="Blanchin S."/>
            <person name="Beckerich J.M."/>
            <person name="Beyne E."/>
            <person name="Bleykasten C."/>
            <person name="Boisrame A."/>
            <person name="Boyer J."/>
            <person name="Cattolico L."/>
            <person name="Confanioleri F."/>
            <person name="de Daruvar A."/>
            <person name="Despons L."/>
            <person name="Fabre E."/>
            <person name="Fairhead C."/>
            <person name="Ferry-Dumazet H."/>
            <person name="Groppi A."/>
            <person name="Hantraye F."/>
            <person name="Hennequin C."/>
            <person name="Jauniaux N."/>
            <person name="Joyet P."/>
            <person name="Kachouri R."/>
            <person name="Kerrest A."/>
            <person name="Koszul R."/>
            <person name="Lemaire M."/>
            <person name="Lesur I."/>
            <person name="Ma L."/>
            <person name="Muller H."/>
            <person name="Nicaud J.M."/>
            <person name="Nikolski M."/>
            <person name="Oztas S."/>
            <person name="Ozier-Kalogeropoulos O."/>
            <person name="Pellenz S."/>
            <person name="Potier S."/>
            <person name="Richard G.F."/>
            <person name="Straub M.L."/>
            <person name="Suleau A."/>
            <person name="Swennene D."/>
            <person name="Tekaia F."/>
            <person name="Wesolowski-Louvel M."/>
            <person name="Westhof E."/>
            <person name="Wirth B."/>
            <person name="Zeniou-Meyer M."/>
            <person name="Zivanovic I."/>
            <person name="Bolotin-Fukuhara M."/>
            <person name="Thierry A."/>
            <person name="Bouchier C."/>
            <person name="Caudron B."/>
            <person name="Scarpelli C."/>
            <person name="Gaillardin C."/>
            <person name="Weissenbach J."/>
            <person name="Wincker P."/>
            <person name="Souciet J.L."/>
        </authorList>
    </citation>
    <scope>NUCLEOTIDE SEQUENCE [LARGE SCALE GENOMIC DNA]</scope>
    <source>
        <strain evidence="10">ATCC 36239 / CBS 767 / BCRC 21394 / JCM 1990 / NBRC 0083 / IGC 2968</strain>
    </source>
</reference>
<feature type="transmembrane region" description="Helical" evidence="7">
    <location>
        <begin position="307"/>
        <end position="329"/>
    </location>
</feature>
<dbReference type="InterPro" id="IPR011701">
    <property type="entry name" value="MFS"/>
</dbReference>
<dbReference type="InParanoid" id="Q6BPB0"/>
<dbReference type="EMBL" id="CR382137">
    <property type="protein sequence ID" value="CAG88206.1"/>
    <property type="molecule type" value="Genomic_DNA"/>
</dbReference>
<dbReference type="GO" id="GO:0022857">
    <property type="term" value="F:transmembrane transporter activity"/>
    <property type="evidence" value="ECO:0007669"/>
    <property type="project" value="InterPro"/>
</dbReference>
<dbReference type="PROSITE" id="PS50850">
    <property type="entry name" value="MFS"/>
    <property type="match status" value="1"/>
</dbReference>
<dbReference type="Gene3D" id="1.20.1720.10">
    <property type="entry name" value="Multidrug resistance protein D"/>
    <property type="match status" value="1"/>
</dbReference>
<keyword evidence="5 7" id="KW-0472">Membrane</keyword>
<feature type="transmembrane region" description="Helical" evidence="7">
    <location>
        <begin position="154"/>
        <end position="172"/>
    </location>
</feature>
<dbReference type="FunCoup" id="Q6BPB0">
    <property type="interactions" value="97"/>
</dbReference>
<dbReference type="OrthoDB" id="10021397at2759"/>
<dbReference type="VEuPathDB" id="FungiDB:DEHA2E15070g"/>
<comment type="subcellular location">
    <subcellularLocation>
        <location evidence="1">Membrane</location>
        <topology evidence="1">Multi-pass membrane protein</topology>
    </subcellularLocation>
</comment>
<dbReference type="RefSeq" id="XP_459960.1">
    <property type="nucleotide sequence ID" value="XM_459960.1"/>
</dbReference>
<evidence type="ECO:0000259" key="8">
    <source>
        <dbReference type="PROSITE" id="PS50850"/>
    </source>
</evidence>
<feature type="transmembrane region" description="Helical" evidence="7">
    <location>
        <begin position="563"/>
        <end position="581"/>
    </location>
</feature>
<evidence type="ECO:0000256" key="1">
    <source>
        <dbReference type="ARBA" id="ARBA00004141"/>
    </source>
</evidence>
<dbReference type="PANTHER" id="PTHR23501">
    <property type="entry name" value="MAJOR FACILITATOR SUPERFAMILY"/>
    <property type="match status" value="1"/>
</dbReference>
<gene>
    <name evidence="9" type="ordered locus">DEHA2E15070g</name>
</gene>
<evidence type="ECO:0000256" key="3">
    <source>
        <dbReference type="ARBA" id="ARBA00022692"/>
    </source>
</evidence>
<name>Q6BPB0_DEBHA</name>
<dbReference type="KEGG" id="dha:DEHA2E15070g"/>
<feature type="transmembrane region" description="Helical" evidence="7">
    <location>
        <begin position="241"/>
        <end position="261"/>
    </location>
</feature>
<dbReference type="GO" id="GO:0005886">
    <property type="term" value="C:plasma membrane"/>
    <property type="evidence" value="ECO:0007669"/>
    <property type="project" value="TreeGrafter"/>
</dbReference>
<evidence type="ECO:0000256" key="4">
    <source>
        <dbReference type="ARBA" id="ARBA00022989"/>
    </source>
</evidence>
<dbReference type="InterPro" id="IPR020846">
    <property type="entry name" value="MFS_dom"/>
</dbReference>
<evidence type="ECO:0000256" key="2">
    <source>
        <dbReference type="ARBA" id="ARBA00008335"/>
    </source>
</evidence>
<evidence type="ECO:0000256" key="5">
    <source>
        <dbReference type="ARBA" id="ARBA00023136"/>
    </source>
</evidence>
<evidence type="ECO:0000313" key="10">
    <source>
        <dbReference type="Proteomes" id="UP000000599"/>
    </source>
</evidence>
<dbReference type="SUPFAM" id="SSF103473">
    <property type="entry name" value="MFS general substrate transporter"/>
    <property type="match status" value="1"/>
</dbReference>
<dbReference type="eggNOG" id="KOG0254">
    <property type="taxonomic scope" value="Eukaryota"/>
</dbReference>
<feature type="region of interest" description="Disordered" evidence="6">
    <location>
        <begin position="1"/>
        <end position="68"/>
    </location>
</feature>
<feature type="transmembrane region" description="Helical" evidence="7">
    <location>
        <begin position="210"/>
        <end position="229"/>
    </location>
</feature>
<keyword evidence="3 7" id="KW-0812">Transmembrane</keyword>
<dbReference type="OMA" id="GIIIFEI"/>
<feature type="transmembrane region" description="Helical" evidence="7">
    <location>
        <begin position="123"/>
        <end position="142"/>
    </location>
</feature>
<dbReference type="Pfam" id="PF07690">
    <property type="entry name" value="MFS_1"/>
    <property type="match status" value="1"/>
</dbReference>
<dbReference type="HOGENOM" id="CLU_000960_22_1_1"/>